<gene>
    <name evidence="1" type="ORF">R38712_05312</name>
</gene>
<dbReference type="EMBL" id="CATWFT010000043">
    <property type="protein sequence ID" value="CAJ0733682.1"/>
    <property type="molecule type" value="Genomic_DNA"/>
</dbReference>
<evidence type="ECO:0000313" key="2">
    <source>
        <dbReference type="Proteomes" id="UP001189303"/>
    </source>
</evidence>
<accession>A0ABN9IB10</accession>
<reference evidence="1 2" key="1">
    <citation type="submission" date="2023-07" db="EMBL/GenBank/DDBJ databases">
        <authorList>
            <person name="Peeters C."/>
        </authorList>
    </citation>
    <scope>NUCLEOTIDE SEQUENCE [LARGE SCALE GENOMIC DNA]</scope>
    <source>
        <strain evidence="1 2">R-38712</strain>
    </source>
</reference>
<organism evidence="1 2">
    <name type="scientific">Ralstonia pickettii</name>
    <name type="common">Burkholderia pickettii</name>
    <dbReference type="NCBI Taxonomy" id="329"/>
    <lineage>
        <taxon>Bacteria</taxon>
        <taxon>Pseudomonadati</taxon>
        <taxon>Pseudomonadota</taxon>
        <taxon>Betaproteobacteria</taxon>
        <taxon>Burkholderiales</taxon>
        <taxon>Burkholderiaceae</taxon>
        <taxon>Ralstonia</taxon>
    </lineage>
</organism>
<sequence length="278" mass="30627">MRGDGDELRAIVVALDLHTRRQRAIGIDLVQLCLDARHHVVGLHGAVHHHDGGDDVAFVVTAGNAQTGREADLRLRNILDLHGHPVGLREDDLVDVLHVLDETHAADVDGLLPKIDRAPTDVDVGIAQRRHHLRQGDAIGFQLLWVDLDVVLLGRASPADHLGHARYGLQAALQYPILQGSQVGQPKVGRSFQLIAHHLADQAGRLNLRLDVVGQADVLLEGKCRLRVSKVVVDPVLEGHAHERQTVERRGADILHTGCRGQADFHWHRVVPLHFFGR</sequence>
<keyword evidence="2" id="KW-1185">Reference proteome</keyword>
<name>A0ABN9IB10_RALPI</name>
<proteinExistence type="predicted"/>
<evidence type="ECO:0000313" key="1">
    <source>
        <dbReference type="EMBL" id="CAJ0733682.1"/>
    </source>
</evidence>
<comment type="caution">
    <text evidence="1">The sequence shown here is derived from an EMBL/GenBank/DDBJ whole genome shotgun (WGS) entry which is preliminary data.</text>
</comment>
<protein>
    <submittedName>
        <fullName evidence="1">Uncharacterized protein</fullName>
    </submittedName>
</protein>
<dbReference type="Proteomes" id="UP001189303">
    <property type="component" value="Unassembled WGS sequence"/>
</dbReference>